<keyword evidence="1" id="KW-1133">Transmembrane helix</keyword>
<organism evidence="2">
    <name type="scientific">Ixodes ricinus</name>
    <name type="common">Common tick</name>
    <name type="synonym">Acarus ricinus</name>
    <dbReference type="NCBI Taxonomy" id="34613"/>
    <lineage>
        <taxon>Eukaryota</taxon>
        <taxon>Metazoa</taxon>
        <taxon>Ecdysozoa</taxon>
        <taxon>Arthropoda</taxon>
        <taxon>Chelicerata</taxon>
        <taxon>Arachnida</taxon>
        <taxon>Acari</taxon>
        <taxon>Parasitiformes</taxon>
        <taxon>Ixodida</taxon>
        <taxon>Ixodoidea</taxon>
        <taxon>Ixodidae</taxon>
        <taxon>Ixodinae</taxon>
        <taxon>Ixodes</taxon>
    </lineage>
</organism>
<feature type="transmembrane region" description="Helical" evidence="1">
    <location>
        <begin position="12"/>
        <end position="36"/>
    </location>
</feature>
<dbReference type="EMBL" id="GIFC01013025">
    <property type="protein sequence ID" value="MXU95108.1"/>
    <property type="molecule type" value="Transcribed_RNA"/>
</dbReference>
<proteinExistence type="predicted"/>
<protein>
    <submittedName>
        <fullName evidence="2">Putative secreted protein</fullName>
    </submittedName>
</protein>
<reference evidence="2" key="1">
    <citation type="submission" date="2019-12" db="EMBL/GenBank/DDBJ databases">
        <title>An insight into the sialome of adult female Ixodes ricinus ticks feeding for 6 days.</title>
        <authorList>
            <person name="Perner J."/>
            <person name="Ribeiro J.M.C."/>
        </authorList>
    </citation>
    <scope>NUCLEOTIDE SEQUENCE</scope>
    <source>
        <strain evidence="2">Semi-engorged</strain>
        <tissue evidence="2">Salivary glands</tissue>
    </source>
</reference>
<dbReference type="AlphaFoldDB" id="A0A6B0V170"/>
<name>A0A6B0V170_IXORI</name>
<sequence length="178" mass="19391">MTLSCMDATQPFFLVFCSLVFVLLNVTEAVLFSWVLCRSLPKRHSFCTFEITLNGTSRRIGTAPLSKEKRSRPGFPSKLSCLGSLEDAVLKETPMVKSSRSMGSSASSFSKCPVHDSPILLRFFTYFRSTASSSSSDIGRATLATSFHFAKNPAPALRGRAGEEHDGCTVTVAKLQPP</sequence>
<evidence type="ECO:0000313" key="2">
    <source>
        <dbReference type="EMBL" id="MXU95108.1"/>
    </source>
</evidence>
<evidence type="ECO:0000256" key="1">
    <source>
        <dbReference type="SAM" id="Phobius"/>
    </source>
</evidence>
<keyword evidence="1" id="KW-0812">Transmembrane</keyword>
<keyword evidence="1" id="KW-0472">Membrane</keyword>
<accession>A0A6B0V170</accession>